<comment type="similarity">
    <text evidence="1 9">Belongs to the thiolase-like superfamily. FabH family.</text>
</comment>
<protein>
    <recommendedName>
        <fullName evidence="9">Beta-ketoacyl-[acyl-carrier-protein] synthase III</fullName>
        <shortName evidence="9">Beta-ketoacyl-ACP synthase III</shortName>
        <shortName evidence="9">KAS III</shortName>
        <ecNumber evidence="9">2.3.1.180</ecNumber>
    </recommendedName>
    <alternativeName>
        <fullName evidence="9">3-oxoacyl-[acyl-carrier-protein] synthase 3</fullName>
    </alternativeName>
    <alternativeName>
        <fullName evidence="9">3-oxoacyl-[acyl-carrier-protein] synthase III</fullName>
    </alternativeName>
</protein>
<dbReference type="EC" id="2.3.1.180" evidence="9"/>
<dbReference type="NCBIfam" id="TIGR00747">
    <property type="entry name" value="fabH"/>
    <property type="match status" value="1"/>
</dbReference>
<evidence type="ECO:0000256" key="7">
    <source>
        <dbReference type="ARBA" id="ARBA00023268"/>
    </source>
</evidence>
<dbReference type="EMBL" id="AYYZ01000029">
    <property type="protein sequence ID" value="KRM51710.1"/>
    <property type="molecule type" value="Genomic_DNA"/>
</dbReference>
<gene>
    <name evidence="9" type="primary">fabH</name>
    <name evidence="12" type="ORF">FC64_GL000897</name>
</gene>
<dbReference type="NCBIfam" id="NF006829">
    <property type="entry name" value="PRK09352.1"/>
    <property type="match status" value="1"/>
</dbReference>
<feature type="active site" evidence="9">
    <location>
        <position position="112"/>
    </location>
</feature>
<feature type="domain" description="Beta-ketoacyl-[acyl-carrier-protein] synthase III C-terminal" evidence="10">
    <location>
        <begin position="235"/>
        <end position="323"/>
    </location>
</feature>
<organism evidence="12 13">
    <name type="scientific">Ligilactobacillus araffinosus DSM 20653</name>
    <dbReference type="NCBI Taxonomy" id="1423820"/>
    <lineage>
        <taxon>Bacteria</taxon>
        <taxon>Bacillati</taxon>
        <taxon>Bacillota</taxon>
        <taxon>Bacilli</taxon>
        <taxon>Lactobacillales</taxon>
        <taxon>Lactobacillaceae</taxon>
        <taxon>Ligilactobacillus</taxon>
    </lineage>
</organism>
<dbReference type="InterPro" id="IPR013747">
    <property type="entry name" value="ACP_syn_III_C"/>
</dbReference>
<feature type="domain" description="Beta-ketoacyl-[acyl-carrier-protein] synthase III N-terminal" evidence="11">
    <location>
        <begin position="106"/>
        <end position="182"/>
    </location>
</feature>
<evidence type="ECO:0000256" key="1">
    <source>
        <dbReference type="ARBA" id="ARBA00008642"/>
    </source>
</evidence>
<evidence type="ECO:0000256" key="8">
    <source>
        <dbReference type="ARBA" id="ARBA00023315"/>
    </source>
</evidence>
<comment type="catalytic activity">
    <reaction evidence="9">
        <text>malonyl-[ACP] + acetyl-CoA + H(+) = 3-oxobutanoyl-[ACP] + CO2 + CoA</text>
        <dbReference type="Rhea" id="RHEA:12080"/>
        <dbReference type="Rhea" id="RHEA-COMP:9623"/>
        <dbReference type="Rhea" id="RHEA-COMP:9625"/>
        <dbReference type="ChEBI" id="CHEBI:15378"/>
        <dbReference type="ChEBI" id="CHEBI:16526"/>
        <dbReference type="ChEBI" id="CHEBI:57287"/>
        <dbReference type="ChEBI" id="CHEBI:57288"/>
        <dbReference type="ChEBI" id="CHEBI:78449"/>
        <dbReference type="ChEBI" id="CHEBI:78450"/>
        <dbReference type="EC" id="2.3.1.180"/>
    </reaction>
</comment>
<dbReference type="GO" id="GO:0033818">
    <property type="term" value="F:beta-ketoacyl-acyl-carrier-protein synthase III activity"/>
    <property type="evidence" value="ECO:0007669"/>
    <property type="project" value="UniProtKB-UniRule"/>
</dbReference>
<comment type="pathway">
    <text evidence="9">Lipid metabolism; fatty acid biosynthesis.</text>
</comment>
<dbReference type="SUPFAM" id="SSF53901">
    <property type="entry name" value="Thiolase-like"/>
    <property type="match status" value="1"/>
</dbReference>
<comment type="function">
    <text evidence="9">Catalyzes the condensation reaction of fatty acid synthesis by the addition to an acyl acceptor of two carbons from malonyl-ACP. Catalyzes the first condensation reaction which initiates fatty acid synthesis and may therefore play a role in governing the total rate of fatty acid production. Possesses both acetoacetyl-ACP synthase and acetyl transacylase activities. Its substrate specificity determines the biosynthesis of branched-chain and/or straight-chain of fatty acids.</text>
</comment>
<comment type="subcellular location">
    <subcellularLocation>
        <location evidence="9">Cytoplasm</location>
    </subcellularLocation>
</comment>
<keyword evidence="5 9" id="KW-0443">Lipid metabolism</keyword>
<dbReference type="CDD" id="cd00830">
    <property type="entry name" value="KAS_III"/>
    <property type="match status" value="1"/>
</dbReference>
<dbReference type="InterPro" id="IPR013751">
    <property type="entry name" value="ACP_syn_III_N"/>
</dbReference>
<evidence type="ECO:0000259" key="11">
    <source>
        <dbReference type="Pfam" id="PF08545"/>
    </source>
</evidence>
<evidence type="ECO:0000256" key="2">
    <source>
        <dbReference type="ARBA" id="ARBA00022516"/>
    </source>
</evidence>
<dbReference type="InterPro" id="IPR016039">
    <property type="entry name" value="Thiolase-like"/>
</dbReference>
<keyword evidence="3 9" id="KW-0808">Transferase</keyword>
<dbReference type="HAMAP" id="MF_01815">
    <property type="entry name" value="FabH"/>
    <property type="match status" value="1"/>
</dbReference>
<evidence type="ECO:0000256" key="3">
    <source>
        <dbReference type="ARBA" id="ARBA00022679"/>
    </source>
</evidence>
<keyword evidence="7 9" id="KW-0511">Multifunctional enzyme</keyword>
<dbReference type="GO" id="GO:0006633">
    <property type="term" value="P:fatty acid biosynthetic process"/>
    <property type="evidence" value="ECO:0007669"/>
    <property type="project" value="UniProtKB-UniRule"/>
</dbReference>
<dbReference type="PANTHER" id="PTHR43091:SF1">
    <property type="entry name" value="BETA-KETOACYL-[ACYL-CARRIER-PROTEIN] SYNTHASE III, CHLOROPLASTIC"/>
    <property type="match status" value="1"/>
</dbReference>
<keyword evidence="6 9" id="KW-0275">Fatty acid biosynthesis</keyword>
<dbReference type="STRING" id="1423820.FC64_GL000897"/>
<keyword evidence="4 9" id="KW-0276">Fatty acid metabolism</keyword>
<evidence type="ECO:0000256" key="5">
    <source>
        <dbReference type="ARBA" id="ARBA00023098"/>
    </source>
</evidence>
<keyword evidence="9" id="KW-0963">Cytoplasm</keyword>
<evidence type="ECO:0000256" key="9">
    <source>
        <dbReference type="HAMAP-Rule" id="MF_01815"/>
    </source>
</evidence>
<reference evidence="12 13" key="1">
    <citation type="journal article" date="2015" name="Genome Announc.">
        <title>Expanding the biotechnology potential of lactobacilli through comparative genomics of 213 strains and associated genera.</title>
        <authorList>
            <person name="Sun Z."/>
            <person name="Harris H.M."/>
            <person name="McCann A."/>
            <person name="Guo C."/>
            <person name="Argimon S."/>
            <person name="Zhang W."/>
            <person name="Yang X."/>
            <person name="Jeffery I.B."/>
            <person name="Cooney J.C."/>
            <person name="Kagawa T.F."/>
            <person name="Liu W."/>
            <person name="Song Y."/>
            <person name="Salvetti E."/>
            <person name="Wrobel A."/>
            <person name="Rasinkangas P."/>
            <person name="Parkhill J."/>
            <person name="Rea M.C."/>
            <person name="O'Sullivan O."/>
            <person name="Ritari J."/>
            <person name="Douillard F.P."/>
            <person name="Paul Ross R."/>
            <person name="Yang R."/>
            <person name="Briner A.E."/>
            <person name="Felis G.E."/>
            <person name="de Vos W.M."/>
            <person name="Barrangou R."/>
            <person name="Klaenhammer T.R."/>
            <person name="Caufield P.W."/>
            <person name="Cui Y."/>
            <person name="Zhang H."/>
            <person name="O'Toole P.W."/>
        </authorList>
    </citation>
    <scope>NUCLEOTIDE SEQUENCE [LARGE SCALE GENOMIC DNA]</scope>
    <source>
        <strain evidence="12 13">DSM 20653</strain>
    </source>
</reference>
<dbReference type="Gene3D" id="3.40.47.10">
    <property type="match status" value="1"/>
</dbReference>
<evidence type="ECO:0000256" key="4">
    <source>
        <dbReference type="ARBA" id="ARBA00022832"/>
    </source>
</evidence>
<evidence type="ECO:0000313" key="12">
    <source>
        <dbReference type="EMBL" id="KRM51710.1"/>
    </source>
</evidence>
<evidence type="ECO:0000256" key="6">
    <source>
        <dbReference type="ARBA" id="ARBA00023160"/>
    </source>
</evidence>
<feature type="active site" evidence="9">
    <location>
        <position position="281"/>
    </location>
</feature>
<dbReference type="AlphaFoldDB" id="A0A0R1ZA84"/>
<dbReference type="Pfam" id="PF08545">
    <property type="entry name" value="ACP_syn_III"/>
    <property type="match status" value="1"/>
</dbReference>
<keyword evidence="13" id="KW-1185">Reference proteome</keyword>
<feature type="active site" evidence="9">
    <location>
        <position position="251"/>
    </location>
</feature>
<dbReference type="Pfam" id="PF08541">
    <property type="entry name" value="ACP_syn_III_C"/>
    <property type="match status" value="1"/>
</dbReference>
<keyword evidence="2 9" id="KW-0444">Lipid biosynthesis</keyword>
<dbReference type="UniPathway" id="UPA00094"/>
<sequence length="324" mass="35201">MKKVKINQIASYVPAYTVSNDDLSQIMDTSDEWISTRTGIRERRISLNENTSVLCTKVAQQLIAKAQIPVDEIGLIIVATMSPDACTPSTAALVQGQIKAPNAIAFDISAACSGFIYGMEIAQKMMRMSDFKYAIVIGGEVLSKEVDWTDRTSAVLFGDGAAGALLEANNDVEAFTGTDLKTFGNLGDRLVAGETNPIGEFPPAQFTTFHPFKMDGRAVYKFATTEVPNSIERVCDQNHVSLNEVDYFILHQANIRIIKSIAKKLNQPLTKFPNNMERYGNTSAASVPLLLAEMRENGELHAGQTIILSGFGGGLTIGSQIIKL</sequence>
<comment type="caution">
    <text evidence="12">The sequence shown here is derived from an EMBL/GenBank/DDBJ whole genome shotgun (WGS) entry which is preliminary data.</text>
</comment>
<proteinExistence type="inferred from homology"/>
<dbReference type="PATRIC" id="fig|1423820.4.peg.919"/>
<evidence type="ECO:0000259" key="10">
    <source>
        <dbReference type="Pfam" id="PF08541"/>
    </source>
</evidence>
<evidence type="ECO:0000313" key="13">
    <source>
        <dbReference type="Proteomes" id="UP000051291"/>
    </source>
</evidence>
<dbReference type="PANTHER" id="PTHR43091">
    <property type="entry name" value="3-OXOACYL-[ACYL-CARRIER-PROTEIN] SYNTHASE"/>
    <property type="match status" value="1"/>
</dbReference>
<keyword evidence="8 9" id="KW-0012">Acyltransferase</keyword>
<dbReference type="Proteomes" id="UP000051291">
    <property type="component" value="Unassembled WGS sequence"/>
</dbReference>
<dbReference type="InterPro" id="IPR004655">
    <property type="entry name" value="FabH"/>
</dbReference>
<feature type="region of interest" description="ACP-binding" evidence="9">
    <location>
        <begin position="252"/>
        <end position="256"/>
    </location>
</feature>
<dbReference type="GO" id="GO:0005737">
    <property type="term" value="C:cytoplasm"/>
    <property type="evidence" value="ECO:0007669"/>
    <property type="project" value="UniProtKB-SubCell"/>
</dbReference>
<dbReference type="GO" id="GO:0004315">
    <property type="term" value="F:3-oxoacyl-[acyl-carrier-protein] synthase activity"/>
    <property type="evidence" value="ECO:0007669"/>
    <property type="project" value="InterPro"/>
</dbReference>
<dbReference type="RefSeq" id="WP_057906769.1">
    <property type="nucleotide sequence ID" value="NZ_AYYZ01000029.1"/>
</dbReference>
<name>A0A0R1ZA84_9LACO</name>
<comment type="subunit">
    <text evidence="9">Homodimer.</text>
</comment>
<accession>A0A0R1ZA84</accession>
<comment type="domain">
    <text evidence="9">The last Arg residue of the ACP-binding site is essential for the weak association between ACP/AcpP and FabH.</text>
</comment>